<dbReference type="PANTHER" id="PTHR48466:SF2">
    <property type="entry name" value="OS10G0509000 PROTEIN"/>
    <property type="match status" value="1"/>
</dbReference>
<dbReference type="SUPFAM" id="SSF52540">
    <property type="entry name" value="P-loop containing nucleoside triphosphate hydrolases"/>
    <property type="match status" value="1"/>
</dbReference>
<dbReference type="EC" id="3.1.-.-" evidence="7"/>
<dbReference type="GO" id="GO:0072344">
    <property type="term" value="P:rescue of stalled ribosome"/>
    <property type="evidence" value="ECO:0007669"/>
    <property type="project" value="UniProtKB-UniRule"/>
</dbReference>
<evidence type="ECO:0000256" key="2">
    <source>
        <dbReference type="ARBA" id="ARBA00022741"/>
    </source>
</evidence>
<dbReference type="PROSITE" id="PS50828">
    <property type="entry name" value="SMR"/>
    <property type="match status" value="1"/>
</dbReference>
<proteinExistence type="inferred from homology"/>
<dbReference type="Pfam" id="PF00488">
    <property type="entry name" value="MutS_V"/>
    <property type="match status" value="1"/>
</dbReference>
<dbReference type="EMBL" id="JAAYEE010000032">
    <property type="protein sequence ID" value="NLW34232.1"/>
    <property type="molecule type" value="Genomic_DNA"/>
</dbReference>
<name>A0A971S0L0_9BACT</name>
<sequence>MTNKTLQYLDYLKLLDILKSFTLTPFTEESITGLRPLRTLEAVKERQDRIEAVLDVVRWEGRFPLSRIPDIRSILKRVAIKNAVLEEKEFLSLGSFLKASEDIADFLKKAYSKKPFIEEVIQRINPLVPVCRRIARTINPEGFIEDTASYDLSGIRADLFALRDRTRKRLERLMEKEAVRPILQDAYISLRNGRYVIPLKPNFNEVFQGIVHDYSHSLKTSFVEPIETVELNNSINILEKEEKEEEKRILEDLTGFVRGSAAELEMDLRAIEELDFFHALAVFGLEFDCVRPGVRDDGFINIRGARNPFIALTKKDGTIPIDILMDREKKAMIISGPNAGGKTAALKTIGLLCLMAQSGFYIPAVGSPEIPMFANVFAIIGDEQDIAMELSSFTAHMNIIKDLYGSVRGDELILIDEIGGNTEPQEASALSMGIIDAFVEKGCKVVVTTHLNLLKAYGYAKPFAINVATAFDSETMNPLYRLVYGTAGYSNAINVAKNIRVPKEIIDRSYEYLGKQEYMLNDLISTLELGKRRVEDEQQELKRLREELQGRLLLVREKRDEYFKKVEEKCDAKLVELERELDEVRKELAKKERSSVMKGKEKVKGLRQRFIKSTPKIEENISVGDYVKIRTLGTTGHVVATDKEARTFEVVMGNVRTKVDAALLQRIPKPKESRPAGTIHVNAERVPAAEINVIGLRVEEALTEVDRFLDRAIVQGIPQVKIVHGIGTGRLMGAVRDHLSGAGYIKGLRRDETNSGVTIIDLS</sequence>
<comment type="subunit">
    <text evidence="7">Homodimer. Binds to stalled ribosomes, contacting rRNA.</text>
</comment>
<dbReference type="PANTHER" id="PTHR48466">
    <property type="entry name" value="OS10G0509000 PROTEIN-RELATED"/>
    <property type="match status" value="1"/>
</dbReference>
<evidence type="ECO:0000256" key="1">
    <source>
        <dbReference type="ARBA" id="ARBA00022730"/>
    </source>
</evidence>
<dbReference type="SUPFAM" id="SSF160443">
    <property type="entry name" value="SMR domain-like"/>
    <property type="match status" value="1"/>
</dbReference>
<evidence type="ECO:0000256" key="5">
    <source>
        <dbReference type="ARBA" id="ARBA00022884"/>
    </source>
</evidence>
<dbReference type="GO" id="GO:0016887">
    <property type="term" value="F:ATP hydrolysis activity"/>
    <property type="evidence" value="ECO:0007669"/>
    <property type="project" value="InterPro"/>
</dbReference>
<dbReference type="Pfam" id="PF01713">
    <property type="entry name" value="Smr"/>
    <property type="match status" value="1"/>
</dbReference>
<dbReference type="PIRSF" id="PIRSF005814">
    <property type="entry name" value="MutS_YshD"/>
    <property type="match status" value="1"/>
</dbReference>
<evidence type="ECO:0000313" key="11">
    <source>
        <dbReference type="Proteomes" id="UP000777265"/>
    </source>
</evidence>
<dbReference type="Gene3D" id="3.30.1370.110">
    <property type="match status" value="1"/>
</dbReference>
<dbReference type="AlphaFoldDB" id="A0A971S0L0"/>
<reference evidence="10" key="2">
    <citation type="submission" date="2020-01" db="EMBL/GenBank/DDBJ databases">
        <authorList>
            <person name="Campanaro S."/>
        </authorList>
    </citation>
    <scope>NUCLEOTIDE SEQUENCE</scope>
    <source>
        <strain evidence="10">AS06rmzACSIP_7</strain>
    </source>
</reference>
<organism evidence="10 11">
    <name type="scientific">Syntrophorhabdus aromaticivorans</name>
    <dbReference type="NCBI Taxonomy" id="328301"/>
    <lineage>
        <taxon>Bacteria</taxon>
        <taxon>Pseudomonadati</taxon>
        <taxon>Thermodesulfobacteriota</taxon>
        <taxon>Syntrophorhabdia</taxon>
        <taxon>Syntrophorhabdales</taxon>
        <taxon>Syntrophorhabdaceae</taxon>
        <taxon>Syntrophorhabdus</taxon>
    </lineage>
</organism>
<dbReference type="SMART" id="SM00533">
    <property type="entry name" value="MUTSd"/>
    <property type="match status" value="1"/>
</dbReference>
<dbReference type="InterPro" id="IPR046893">
    <property type="entry name" value="MSSS"/>
</dbReference>
<gene>
    <name evidence="7" type="primary">mutS2</name>
    <name evidence="7" type="synonym">rqcU</name>
    <name evidence="10" type="ORF">GXY80_01950</name>
</gene>
<keyword evidence="5 7" id="KW-0694">RNA-binding</keyword>
<protein>
    <recommendedName>
        <fullName evidence="7">Endonuclease MutS2</fullName>
        <ecNumber evidence="7">3.1.-.-</ecNumber>
    </recommendedName>
    <alternativeName>
        <fullName evidence="7">Ribosome-associated protein quality control-upstream factor</fullName>
        <shortName evidence="7">RQC-upstream factor</shortName>
        <shortName evidence="7">RqcU</shortName>
        <ecNumber evidence="7">3.6.4.-</ecNumber>
    </alternativeName>
</protein>
<dbReference type="InterPro" id="IPR036063">
    <property type="entry name" value="Smr_dom_sf"/>
</dbReference>
<accession>A0A971S0L0</accession>
<dbReference type="InterPro" id="IPR045076">
    <property type="entry name" value="MutS"/>
</dbReference>
<dbReference type="SMART" id="SM00463">
    <property type="entry name" value="SMR"/>
    <property type="match status" value="1"/>
</dbReference>
<evidence type="ECO:0000256" key="3">
    <source>
        <dbReference type="ARBA" id="ARBA00022801"/>
    </source>
</evidence>
<dbReference type="EC" id="3.6.4.-" evidence="7"/>
<dbReference type="HAMAP" id="MF_00092">
    <property type="entry name" value="MutS2"/>
    <property type="match status" value="1"/>
</dbReference>
<evidence type="ECO:0000259" key="9">
    <source>
        <dbReference type="PROSITE" id="PS50828"/>
    </source>
</evidence>
<dbReference type="InterPro" id="IPR000432">
    <property type="entry name" value="DNA_mismatch_repair_MutS_C"/>
</dbReference>
<dbReference type="GO" id="GO:0045910">
    <property type="term" value="P:negative regulation of DNA recombination"/>
    <property type="evidence" value="ECO:0007669"/>
    <property type="project" value="InterPro"/>
</dbReference>
<dbReference type="GO" id="GO:0006298">
    <property type="term" value="P:mismatch repair"/>
    <property type="evidence" value="ECO:0007669"/>
    <property type="project" value="InterPro"/>
</dbReference>
<comment type="function">
    <text evidence="7">Acts as a ribosome collision sensor, splitting the ribosome into its 2 subunits. Detects stalled/collided 70S ribosomes which it binds and splits by an ATP-hydrolysis driven conformational change. Acts upstream of the ribosome quality control system (RQC), a ribosome-associated complex that mediates the extraction of incompletely synthesized nascent chains from stalled ribosomes and their subsequent degradation. Probably generates substrates for RQC.</text>
</comment>
<dbReference type="Pfam" id="PF05192">
    <property type="entry name" value="MutS_III"/>
    <property type="match status" value="1"/>
</dbReference>
<dbReference type="SUPFAM" id="SSF48334">
    <property type="entry name" value="DNA repair protein MutS, domain III"/>
    <property type="match status" value="1"/>
</dbReference>
<dbReference type="Gene3D" id="1.10.1420.10">
    <property type="match status" value="2"/>
</dbReference>
<evidence type="ECO:0000313" key="10">
    <source>
        <dbReference type="EMBL" id="NLW34232.1"/>
    </source>
</evidence>
<keyword evidence="7" id="KW-0540">Nuclease</keyword>
<dbReference type="NCBIfam" id="TIGR01069">
    <property type="entry name" value="mutS2"/>
    <property type="match status" value="1"/>
</dbReference>
<feature type="domain" description="Smr" evidence="9">
    <location>
        <begin position="691"/>
        <end position="763"/>
    </location>
</feature>
<feature type="coiled-coil region" evidence="8">
    <location>
        <begin position="520"/>
        <end position="594"/>
    </location>
</feature>
<keyword evidence="6 7" id="KW-0238">DNA-binding</keyword>
<reference evidence="10" key="1">
    <citation type="journal article" date="2020" name="Biotechnol. Biofuels">
        <title>New insights from the biogas microbiome by comprehensive genome-resolved metagenomics of nearly 1600 species originating from multiple anaerobic digesters.</title>
        <authorList>
            <person name="Campanaro S."/>
            <person name="Treu L."/>
            <person name="Rodriguez-R L.M."/>
            <person name="Kovalovszki A."/>
            <person name="Ziels R.M."/>
            <person name="Maus I."/>
            <person name="Zhu X."/>
            <person name="Kougias P.G."/>
            <person name="Basile A."/>
            <person name="Luo G."/>
            <person name="Schluter A."/>
            <person name="Konstantinidis K.T."/>
            <person name="Angelidaki I."/>
        </authorList>
    </citation>
    <scope>NUCLEOTIDE SEQUENCE</scope>
    <source>
        <strain evidence="10">AS06rmzACSIP_7</strain>
    </source>
</reference>
<dbReference type="GO" id="GO:0004519">
    <property type="term" value="F:endonuclease activity"/>
    <property type="evidence" value="ECO:0007669"/>
    <property type="project" value="UniProtKB-UniRule"/>
</dbReference>
<dbReference type="GO" id="GO:0030983">
    <property type="term" value="F:mismatched DNA binding"/>
    <property type="evidence" value="ECO:0007669"/>
    <property type="project" value="InterPro"/>
</dbReference>
<keyword evidence="1 7" id="KW-0699">rRNA-binding</keyword>
<dbReference type="InterPro" id="IPR027417">
    <property type="entry name" value="P-loop_NTPase"/>
</dbReference>
<keyword evidence="4 7" id="KW-0067">ATP-binding</keyword>
<evidence type="ECO:0000256" key="8">
    <source>
        <dbReference type="SAM" id="Coils"/>
    </source>
</evidence>
<comment type="caution">
    <text evidence="10">The sequence shown here is derived from an EMBL/GenBank/DDBJ whole genome shotgun (WGS) entry which is preliminary data.</text>
</comment>
<keyword evidence="2 7" id="KW-0547">Nucleotide-binding</keyword>
<keyword evidence="3 7" id="KW-0378">Hydrolase</keyword>
<dbReference type="InterPro" id="IPR007696">
    <property type="entry name" value="DNA_mismatch_repair_MutS_core"/>
</dbReference>
<dbReference type="GO" id="GO:0140664">
    <property type="term" value="F:ATP-dependent DNA damage sensor activity"/>
    <property type="evidence" value="ECO:0007669"/>
    <property type="project" value="InterPro"/>
</dbReference>
<comment type="similarity">
    <text evidence="7">Belongs to the DNA mismatch repair MutS family. MutS2 subfamily.</text>
</comment>
<evidence type="ECO:0000256" key="4">
    <source>
        <dbReference type="ARBA" id="ARBA00022840"/>
    </source>
</evidence>
<dbReference type="GO" id="GO:0043023">
    <property type="term" value="F:ribosomal large subunit binding"/>
    <property type="evidence" value="ECO:0007669"/>
    <property type="project" value="UniProtKB-UniRule"/>
</dbReference>
<dbReference type="SMART" id="SM00534">
    <property type="entry name" value="MUTSac"/>
    <property type="match status" value="1"/>
</dbReference>
<dbReference type="Pfam" id="PF20297">
    <property type="entry name" value="MSSS"/>
    <property type="match status" value="1"/>
</dbReference>
<keyword evidence="8" id="KW-0175">Coiled coil</keyword>
<dbReference type="Proteomes" id="UP000777265">
    <property type="component" value="Unassembled WGS sequence"/>
</dbReference>
<dbReference type="GO" id="GO:0005524">
    <property type="term" value="F:ATP binding"/>
    <property type="evidence" value="ECO:0007669"/>
    <property type="project" value="UniProtKB-UniRule"/>
</dbReference>
<comment type="function">
    <text evidence="7">Endonuclease that is involved in the suppression of homologous recombination and thus may have a key role in the control of bacterial genetic diversity.</text>
</comment>
<dbReference type="InterPro" id="IPR036187">
    <property type="entry name" value="DNA_mismatch_repair_MutS_sf"/>
</dbReference>
<dbReference type="InterPro" id="IPR002625">
    <property type="entry name" value="Smr_dom"/>
</dbReference>
<feature type="binding site" evidence="7">
    <location>
        <begin position="336"/>
        <end position="343"/>
    </location>
    <ligand>
        <name>ATP</name>
        <dbReference type="ChEBI" id="CHEBI:30616"/>
    </ligand>
</feature>
<dbReference type="GO" id="GO:0019843">
    <property type="term" value="F:rRNA binding"/>
    <property type="evidence" value="ECO:0007669"/>
    <property type="project" value="UniProtKB-UniRule"/>
</dbReference>
<dbReference type="Gene3D" id="3.40.50.300">
    <property type="entry name" value="P-loop containing nucleotide triphosphate hydrolases"/>
    <property type="match status" value="1"/>
</dbReference>
<evidence type="ECO:0000256" key="6">
    <source>
        <dbReference type="ARBA" id="ARBA00023125"/>
    </source>
</evidence>
<keyword evidence="7 10" id="KW-0255">Endonuclease</keyword>
<dbReference type="InterPro" id="IPR005747">
    <property type="entry name" value="MutS2"/>
</dbReference>
<evidence type="ECO:0000256" key="7">
    <source>
        <dbReference type="HAMAP-Rule" id="MF_00092"/>
    </source>
</evidence>